<dbReference type="EMBL" id="JAHRIN010034458">
    <property type="protein sequence ID" value="MEQ2203379.1"/>
    <property type="molecule type" value="Genomic_DNA"/>
</dbReference>
<evidence type="ECO:0000313" key="2">
    <source>
        <dbReference type="Proteomes" id="UP001434883"/>
    </source>
</evidence>
<sequence length="153" mass="17642">MAYKRVSHCQRIAQSGRLGKNKDLKSLTADGNGFSCISKRLRWKHITIKQPRPGAPCKTYDRGARRIIQRVALQPRSTALHHHKNIVPKVGFEGGTIMVWAVKQHMLLTVHIYKEGMNREMHLDIPDRNLKTSVPLPWKLLTGFRERQKTARM</sequence>
<accession>A0ABV0R5G2</accession>
<protein>
    <submittedName>
        <fullName evidence="1">Uncharacterized protein</fullName>
    </submittedName>
</protein>
<reference evidence="1 2" key="1">
    <citation type="submission" date="2021-06" db="EMBL/GenBank/DDBJ databases">
        <authorList>
            <person name="Palmer J.M."/>
        </authorList>
    </citation>
    <scope>NUCLEOTIDE SEQUENCE [LARGE SCALE GENOMIC DNA]</scope>
    <source>
        <strain evidence="1 2">XC_2019</strain>
        <tissue evidence="1">Muscle</tissue>
    </source>
</reference>
<proteinExistence type="predicted"/>
<keyword evidence="2" id="KW-1185">Reference proteome</keyword>
<gene>
    <name evidence="1" type="ORF">XENOCAPTIV_029388</name>
</gene>
<organism evidence="1 2">
    <name type="scientific">Xenoophorus captivus</name>
    <dbReference type="NCBI Taxonomy" id="1517983"/>
    <lineage>
        <taxon>Eukaryota</taxon>
        <taxon>Metazoa</taxon>
        <taxon>Chordata</taxon>
        <taxon>Craniata</taxon>
        <taxon>Vertebrata</taxon>
        <taxon>Euteleostomi</taxon>
        <taxon>Actinopterygii</taxon>
        <taxon>Neopterygii</taxon>
        <taxon>Teleostei</taxon>
        <taxon>Neoteleostei</taxon>
        <taxon>Acanthomorphata</taxon>
        <taxon>Ovalentaria</taxon>
        <taxon>Atherinomorphae</taxon>
        <taxon>Cyprinodontiformes</taxon>
        <taxon>Goodeidae</taxon>
        <taxon>Xenoophorus</taxon>
    </lineage>
</organism>
<name>A0ABV0R5G2_9TELE</name>
<dbReference type="Proteomes" id="UP001434883">
    <property type="component" value="Unassembled WGS sequence"/>
</dbReference>
<evidence type="ECO:0000313" key="1">
    <source>
        <dbReference type="EMBL" id="MEQ2203379.1"/>
    </source>
</evidence>
<comment type="caution">
    <text evidence="1">The sequence shown here is derived from an EMBL/GenBank/DDBJ whole genome shotgun (WGS) entry which is preliminary data.</text>
</comment>